<evidence type="ECO:0000256" key="4">
    <source>
        <dbReference type="ARBA" id="ARBA00023002"/>
    </source>
</evidence>
<keyword evidence="2" id="KW-0285">Flavoprotein</keyword>
<sequence length="502" mass="55052">MAISQDPQRDHQAETKTAKPVPTEINFKTNTIVDGVLRYPPIGVKAVIVGGGIAGLFAAVECWRKGLEVVVLEKADEVSMHGDVIGVGPSALSTLQNYPTMVQEYNDIAYSAHWRFCFENGEPFTEPFEYEYNDDGLAQHAAYPLRIKSIIKRSDLAKMLAGQCERFGIPIHFGVSIAEYEEDDTTATAISEDGRRFSGDVVIAADGIGTKSHAVVLGYPTRANSTGFVKFRAVVPTSSLAHIPIVQKIMNKEQRPEVRLYMGGSEGRHHAVTILPDVVCYASAVKDNGGASESWSGRVDGAYVLSQMDNLDKIDPLIVDGFKALSSDKSIVHWLLAMRNPQGKWVSKGGRIVQAGDSAHSFLPTSGSGATTAIESSLTIAECLRLGGSNVSLATKVYQLLRYQRVCILQQTGLRNRQQMSSQPSSDILRQGKWHWAHQPETYARDNFSKARAHIENDAPFENTNLPPGHKFKEWSLEDEMAKEQAGIFSADLKTNGDWGLV</sequence>
<dbReference type="Pfam" id="PF01494">
    <property type="entry name" value="FAD_binding_3"/>
    <property type="match status" value="1"/>
</dbReference>
<dbReference type="PANTHER" id="PTHR13789">
    <property type="entry name" value="MONOOXYGENASE"/>
    <property type="match status" value="1"/>
</dbReference>
<name>A0A1G4APS9_9PEZI</name>
<dbReference type="RefSeq" id="XP_022468290.1">
    <property type="nucleotide sequence ID" value="XM_022625214.1"/>
</dbReference>
<comment type="similarity">
    <text evidence="1">Belongs to the paxM FAD-dependent monooxygenase family.</text>
</comment>
<comment type="caution">
    <text evidence="8">The sequence shown here is derived from an EMBL/GenBank/DDBJ whole genome shotgun (WGS) entry which is preliminary data.</text>
</comment>
<evidence type="ECO:0000256" key="5">
    <source>
        <dbReference type="ARBA" id="ARBA00023033"/>
    </source>
</evidence>
<dbReference type="Gene3D" id="3.50.50.60">
    <property type="entry name" value="FAD/NAD(P)-binding domain"/>
    <property type="match status" value="1"/>
</dbReference>
<evidence type="ECO:0000256" key="2">
    <source>
        <dbReference type="ARBA" id="ARBA00022630"/>
    </source>
</evidence>
<evidence type="ECO:0000256" key="1">
    <source>
        <dbReference type="ARBA" id="ARBA00007992"/>
    </source>
</evidence>
<dbReference type="PANTHER" id="PTHR13789:SF147">
    <property type="entry name" value="PUTATIVE (AFU_ORTHOLOGUE AFUA_2G01950)-RELATED"/>
    <property type="match status" value="1"/>
</dbReference>
<feature type="region of interest" description="Disordered" evidence="6">
    <location>
        <begin position="1"/>
        <end position="21"/>
    </location>
</feature>
<gene>
    <name evidence="8" type="ORF">CORC01_13598</name>
</gene>
<dbReference type="OrthoDB" id="16820at2759"/>
<dbReference type="PRINTS" id="PR00420">
    <property type="entry name" value="RNGMNOXGNASE"/>
</dbReference>
<dbReference type="InterPro" id="IPR050493">
    <property type="entry name" value="FAD-dep_Monooxygenase_BioMet"/>
</dbReference>
<accession>A0A1G4APS9</accession>
<organism evidence="8 9">
    <name type="scientific">Colletotrichum orchidophilum</name>
    <dbReference type="NCBI Taxonomy" id="1209926"/>
    <lineage>
        <taxon>Eukaryota</taxon>
        <taxon>Fungi</taxon>
        <taxon>Dikarya</taxon>
        <taxon>Ascomycota</taxon>
        <taxon>Pezizomycotina</taxon>
        <taxon>Sordariomycetes</taxon>
        <taxon>Hypocreomycetidae</taxon>
        <taxon>Glomerellales</taxon>
        <taxon>Glomerellaceae</taxon>
        <taxon>Colletotrichum</taxon>
    </lineage>
</organism>
<keyword evidence="9" id="KW-1185">Reference proteome</keyword>
<keyword evidence="4" id="KW-0560">Oxidoreductase</keyword>
<evidence type="ECO:0000256" key="3">
    <source>
        <dbReference type="ARBA" id="ARBA00022827"/>
    </source>
</evidence>
<dbReference type="SUPFAM" id="SSF51905">
    <property type="entry name" value="FAD/NAD(P)-binding domain"/>
    <property type="match status" value="1"/>
</dbReference>
<evidence type="ECO:0000313" key="9">
    <source>
        <dbReference type="Proteomes" id="UP000176998"/>
    </source>
</evidence>
<evidence type="ECO:0000256" key="6">
    <source>
        <dbReference type="SAM" id="MobiDB-lite"/>
    </source>
</evidence>
<dbReference type="EMBL" id="MJBS01000201">
    <property type="protein sequence ID" value="OHE91116.1"/>
    <property type="molecule type" value="Genomic_DNA"/>
</dbReference>
<dbReference type="GO" id="GO:0071949">
    <property type="term" value="F:FAD binding"/>
    <property type="evidence" value="ECO:0007669"/>
    <property type="project" value="InterPro"/>
</dbReference>
<dbReference type="AlphaFoldDB" id="A0A1G4APS9"/>
<feature type="domain" description="FAD-binding" evidence="7">
    <location>
        <begin position="44"/>
        <end position="214"/>
    </location>
</feature>
<dbReference type="InterPro" id="IPR036188">
    <property type="entry name" value="FAD/NAD-bd_sf"/>
</dbReference>
<proteinExistence type="inferred from homology"/>
<keyword evidence="5" id="KW-0503">Monooxygenase</keyword>
<keyword evidence="3" id="KW-0274">FAD</keyword>
<evidence type="ECO:0000259" key="7">
    <source>
        <dbReference type="Pfam" id="PF01494"/>
    </source>
</evidence>
<protein>
    <recommendedName>
        <fullName evidence="7">FAD-binding domain-containing protein</fullName>
    </recommendedName>
</protein>
<dbReference type="InterPro" id="IPR002938">
    <property type="entry name" value="FAD-bd"/>
</dbReference>
<dbReference type="GeneID" id="34566724"/>
<dbReference type="STRING" id="1209926.A0A1G4APS9"/>
<reference evidence="8 9" key="1">
    <citation type="submission" date="2016-09" db="EMBL/GenBank/DDBJ databases">
        <authorList>
            <person name="Capua I."/>
            <person name="De Benedictis P."/>
            <person name="Joannis T."/>
            <person name="Lombin L.H."/>
            <person name="Cattoli G."/>
        </authorList>
    </citation>
    <scope>NUCLEOTIDE SEQUENCE [LARGE SCALE GENOMIC DNA]</scope>
    <source>
        <strain evidence="8 9">IMI 309357</strain>
    </source>
</reference>
<dbReference type="GO" id="GO:0004497">
    <property type="term" value="F:monooxygenase activity"/>
    <property type="evidence" value="ECO:0007669"/>
    <property type="project" value="UniProtKB-KW"/>
</dbReference>
<feature type="compositionally biased region" description="Basic and acidic residues" evidence="6">
    <location>
        <begin position="7"/>
        <end position="17"/>
    </location>
</feature>
<dbReference type="Proteomes" id="UP000176998">
    <property type="component" value="Unassembled WGS sequence"/>
</dbReference>
<evidence type="ECO:0000313" key="8">
    <source>
        <dbReference type="EMBL" id="OHE91116.1"/>
    </source>
</evidence>